<dbReference type="PANTHER" id="PTHR21661">
    <property type="entry name" value="EPOXIDE HYDROLASE 1-RELATED"/>
    <property type="match status" value="1"/>
</dbReference>
<proteinExistence type="inferred from homology"/>
<dbReference type="PRINTS" id="PR00412">
    <property type="entry name" value="EPOXHYDRLASE"/>
</dbReference>
<feature type="transmembrane region" description="Helical" evidence="3">
    <location>
        <begin position="127"/>
        <end position="150"/>
    </location>
</feature>
<evidence type="ECO:0000256" key="3">
    <source>
        <dbReference type="SAM" id="Phobius"/>
    </source>
</evidence>
<accession>A0AAV2BAD0</accession>
<keyword evidence="5" id="KW-1185">Reference proteome</keyword>
<dbReference type="GO" id="GO:0004301">
    <property type="term" value="F:epoxide hydrolase activity"/>
    <property type="evidence" value="ECO:0007669"/>
    <property type="project" value="TreeGrafter"/>
</dbReference>
<evidence type="ECO:0008006" key="6">
    <source>
        <dbReference type="Google" id="ProtNLM"/>
    </source>
</evidence>
<dbReference type="EMBL" id="CAXIEN010000320">
    <property type="protein sequence ID" value="CAL1293185.1"/>
    <property type="molecule type" value="Genomic_DNA"/>
</dbReference>
<protein>
    <recommendedName>
        <fullName evidence="6">Epoxide hydrolase</fullName>
    </recommendedName>
</protein>
<dbReference type="Proteomes" id="UP001497382">
    <property type="component" value="Unassembled WGS sequence"/>
</dbReference>
<keyword evidence="3" id="KW-0812">Transmembrane</keyword>
<feature type="transmembrane region" description="Helical" evidence="3">
    <location>
        <begin position="96"/>
        <end position="115"/>
    </location>
</feature>
<name>A0AAV2BAD0_9ARAC</name>
<evidence type="ECO:0000313" key="4">
    <source>
        <dbReference type="EMBL" id="CAL1293185.1"/>
    </source>
</evidence>
<feature type="transmembrane region" description="Helical" evidence="3">
    <location>
        <begin position="32"/>
        <end position="52"/>
    </location>
</feature>
<dbReference type="AlphaFoldDB" id="A0AAV2BAD0"/>
<comment type="similarity">
    <text evidence="1">Belongs to the peptidase S33 family.</text>
</comment>
<comment type="caution">
    <text evidence="4">The sequence shown here is derived from an EMBL/GenBank/DDBJ whole genome shotgun (WGS) entry which is preliminary data.</text>
</comment>
<evidence type="ECO:0000256" key="1">
    <source>
        <dbReference type="ARBA" id="ARBA00010088"/>
    </source>
</evidence>
<evidence type="ECO:0000313" key="5">
    <source>
        <dbReference type="Proteomes" id="UP001497382"/>
    </source>
</evidence>
<gene>
    <name evidence="4" type="ORF">LARSCL_LOCUS18062</name>
</gene>
<dbReference type="InterPro" id="IPR000639">
    <property type="entry name" value="Epox_hydrolase-like"/>
</dbReference>
<sequence>MQLNQTSMTFDDFIQYFLPSYIFRLYRGIKKIYKASTLFSNVFIIHLFMIFFRENNKSTDLYRKVWEKRNSDKEFSAKNLSEILLALMDRLQYTEFYVHGYGWGAVTASLMARYYPYRVKGMHVNMCFALPNLFDSFIKTLIVYICPIFINKAEYNIIFPLKKKIRMLFQETGFLHLQCSKPNTFGYAMTDSPTSLAIHLLEKFHFKKNSGHLELQDEELTEKFLDNLLTLVTILWTSNDFTNGARFFKQCMSDILKRTYESEIPLTVPCGVAFFPDEIFMLPKYMMENTVEDLVSYTVMPRGGHFAALEEPLLLAKDICKFVQLVDIRSTLKIK</sequence>
<dbReference type="InterPro" id="IPR029058">
    <property type="entry name" value="AB_hydrolase_fold"/>
</dbReference>
<keyword evidence="3" id="KW-0472">Membrane</keyword>
<dbReference type="GO" id="GO:0097176">
    <property type="term" value="P:epoxide metabolic process"/>
    <property type="evidence" value="ECO:0007669"/>
    <property type="project" value="TreeGrafter"/>
</dbReference>
<reference evidence="4 5" key="1">
    <citation type="submission" date="2024-04" db="EMBL/GenBank/DDBJ databases">
        <authorList>
            <person name="Rising A."/>
            <person name="Reimegard J."/>
            <person name="Sonavane S."/>
            <person name="Akerstrom W."/>
            <person name="Nylinder S."/>
            <person name="Hedman E."/>
            <person name="Kallberg Y."/>
        </authorList>
    </citation>
    <scope>NUCLEOTIDE SEQUENCE [LARGE SCALE GENOMIC DNA]</scope>
</reference>
<keyword evidence="2" id="KW-0378">Hydrolase</keyword>
<dbReference type="PANTHER" id="PTHR21661:SF35">
    <property type="entry name" value="EPOXIDE HYDROLASE"/>
    <property type="match status" value="1"/>
</dbReference>
<organism evidence="4 5">
    <name type="scientific">Larinioides sclopetarius</name>
    <dbReference type="NCBI Taxonomy" id="280406"/>
    <lineage>
        <taxon>Eukaryota</taxon>
        <taxon>Metazoa</taxon>
        <taxon>Ecdysozoa</taxon>
        <taxon>Arthropoda</taxon>
        <taxon>Chelicerata</taxon>
        <taxon>Arachnida</taxon>
        <taxon>Araneae</taxon>
        <taxon>Araneomorphae</taxon>
        <taxon>Entelegynae</taxon>
        <taxon>Araneoidea</taxon>
        <taxon>Araneidae</taxon>
        <taxon>Larinioides</taxon>
    </lineage>
</organism>
<keyword evidence="3" id="KW-1133">Transmembrane helix</keyword>
<evidence type="ECO:0000256" key="2">
    <source>
        <dbReference type="ARBA" id="ARBA00022801"/>
    </source>
</evidence>
<dbReference type="Gene3D" id="3.40.50.1820">
    <property type="entry name" value="alpha/beta hydrolase"/>
    <property type="match status" value="1"/>
</dbReference>
<dbReference type="SUPFAM" id="SSF53474">
    <property type="entry name" value="alpha/beta-Hydrolases"/>
    <property type="match status" value="1"/>
</dbReference>